<dbReference type="PANTHER" id="PTHR11142:SF0">
    <property type="entry name" value="TRNA PSEUDOURIDINE SYNTHASE-LIKE 1"/>
    <property type="match status" value="1"/>
</dbReference>
<dbReference type="GO" id="GO:0031119">
    <property type="term" value="P:tRNA pseudouridine synthesis"/>
    <property type="evidence" value="ECO:0007669"/>
    <property type="project" value="TreeGrafter"/>
</dbReference>
<dbReference type="RefSeq" id="WP_307904076.1">
    <property type="nucleotide sequence ID" value="NZ_AP027059.1"/>
</dbReference>
<dbReference type="Gene3D" id="3.30.70.660">
    <property type="entry name" value="Pseudouridine synthase I, catalytic domain, C-terminal subdomain"/>
    <property type="match status" value="1"/>
</dbReference>
<dbReference type="InterPro" id="IPR020103">
    <property type="entry name" value="PsdUridine_synth_cat_dom_sf"/>
</dbReference>
<dbReference type="Gene3D" id="3.30.70.580">
    <property type="entry name" value="Pseudouridine synthase I, catalytic domain, N-terminal subdomain"/>
    <property type="match status" value="1"/>
</dbReference>
<name>A0AAU9DI34_9FUSO</name>
<evidence type="ECO:0000313" key="4">
    <source>
        <dbReference type="Proteomes" id="UP001321582"/>
    </source>
</evidence>
<dbReference type="InterPro" id="IPR020095">
    <property type="entry name" value="PsdUridine_synth_TruA_C"/>
</dbReference>
<dbReference type="InterPro" id="IPR015946">
    <property type="entry name" value="KH_dom-like_a/b"/>
</dbReference>
<accession>A0AAU9DI34</accession>
<proteinExistence type="predicted"/>
<evidence type="ECO:0000256" key="1">
    <source>
        <dbReference type="ARBA" id="ARBA00023235"/>
    </source>
</evidence>
<dbReference type="SUPFAM" id="SSF54814">
    <property type="entry name" value="Prokaryotic type KH domain (KH-domain type II)"/>
    <property type="match status" value="1"/>
</dbReference>
<keyword evidence="2" id="KW-0694">RNA-binding</keyword>
<dbReference type="Proteomes" id="UP001321582">
    <property type="component" value="Chromosome"/>
</dbReference>
<protein>
    <recommendedName>
        <fullName evidence="5">Pseudouridylate synthase</fullName>
    </recommendedName>
</protein>
<dbReference type="PANTHER" id="PTHR11142">
    <property type="entry name" value="PSEUDOURIDYLATE SYNTHASE"/>
    <property type="match status" value="1"/>
</dbReference>
<keyword evidence="1" id="KW-0413">Isomerase</keyword>
<dbReference type="KEGG" id="haby:HLVA_18010"/>
<gene>
    <name evidence="3" type="ORF">HLVA_18010</name>
</gene>
<dbReference type="InterPro" id="IPR020094">
    <property type="entry name" value="TruA/RsuA/RluB/E/F_N"/>
</dbReference>
<dbReference type="GO" id="GO:0009982">
    <property type="term" value="F:pseudouridine synthase activity"/>
    <property type="evidence" value="ECO:0007669"/>
    <property type="project" value="InterPro"/>
</dbReference>
<dbReference type="EMBL" id="AP027059">
    <property type="protein sequence ID" value="BDU51232.1"/>
    <property type="molecule type" value="Genomic_DNA"/>
</dbReference>
<reference evidence="3 4" key="1">
    <citation type="submission" date="2022-11" db="EMBL/GenBank/DDBJ databases">
        <title>Haliovirga abyssi gen. nov., sp. nov., a mesophilic fermentative bacterium isolated from the Iheya North hydrothermal field and the proposal of Haliovirgaceae fam. nov.</title>
        <authorList>
            <person name="Miyazaki U."/>
            <person name="Tame A."/>
            <person name="Miyazaki J."/>
            <person name="Takai K."/>
            <person name="Sawayama S."/>
            <person name="Kitajima M."/>
            <person name="Okamoto A."/>
            <person name="Nakagawa S."/>
        </authorList>
    </citation>
    <scope>NUCLEOTIDE SEQUENCE [LARGE SCALE GENOMIC DNA]</scope>
    <source>
        <strain evidence="3 4">IC12</strain>
    </source>
</reference>
<organism evidence="3 4">
    <name type="scientific">Haliovirga abyssi</name>
    <dbReference type="NCBI Taxonomy" id="2996794"/>
    <lineage>
        <taxon>Bacteria</taxon>
        <taxon>Fusobacteriati</taxon>
        <taxon>Fusobacteriota</taxon>
        <taxon>Fusobacteriia</taxon>
        <taxon>Fusobacteriales</taxon>
        <taxon>Haliovirgaceae</taxon>
        <taxon>Haliovirga</taxon>
    </lineage>
</organism>
<evidence type="ECO:0000313" key="3">
    <source>
        <dbReference type="EMBL" id="BDU51232.1"/>
    </source>
</evidence>
<evidence type="ECO:0000256" key="2">
    <source>
        <dbReference type="PROSITE-ProRule" id="PRU00117"/>
    </source>
</evidence>
<dbReference type="Gene3D" id="3.30.300.20">
    <property type="match status" value="1"/>
</dbReference>
<dbReference type="GO" id="GO:0003723">
    <property type="term" value="F:RNA binding"/>
    <property type="evidence" value="ECO:0007669"/>
    <property type="project" value="UniProtKB-UniRule"/>
</dbReference>
<dbReference type="GO" id="GO:0140098">
    <property type="term" value="F:catalytic activity, acting on RNA"/>
    <property type="evidence" value="ECO:0007669"/>
    <property type="project" value="UniProtKB-ARBA"/>
</dbReference>
<dbReference type="InterPro" id="IPR001406">
    <property type="entry name" value="PsdUridine_synth_TruA"/>
</dbReference>
<keyword evidence="4" id="KW-1185">Reference proteome</keyword>
<sequence>MLELDLRKLEKSKKYGYLFWIWYDGTKFTSFDENKNKISVKSEFKRILNELGITWAKGVQQSARTDSNVSATENILYISSNFNGDIIKLKSEFNNIAKNFGIIKIEKTISGLVLPDIVEGRAYEYSYPLSKLNKTIEEIKKICEDLSGEYDVSKFSDEKGKKLKQKIRKVKISYDGEKFIFEGNSFMPKQIRIMLNYIVKGELKPANPKYLTLKNINLKKDIENLFFKQDKTVEIENVLKVEKLKDIYFLYVNKEKRGEIIGKNGKNIKSIKKKLGKVIVKDV</sequence>
<dbReference type="PROSITE" id="PS50084">
    <property type="entry name" value="KH_TYPE_1"/>
    <property type="match status" value="1"/>
</dbReference>
<evidence type="ECO:0008006" key="5">
    <source>
        <dbReference type="Google" id="ProtNLM"/>
    </source>
</evidence>
<dbReference type="InterPro" id="IPR009019">
    <property type="entry name" value="KH_sf_prok-type"/>
</dbReference>
<dbReference type="AlphaFoldDB" id="A0AAU9DI34"/>
<dbReference type="SUPFAM" id="SSF55120">
    <property type="entry name" value="Pseudouridine synthase"/>
    <property type="match status" value="1"/>
</dbReference>